<feature type="non-terminal residue" evidence="1">
    <location>
        <position position="1"/>
    </location>
</feature>
<comment type="caution">
    <text evidence="1">The sequence shown here is derived from an EMBL/GenBank/DDBJ whole genome shotgun (WGS) entry which is preliminary data.</text>
</comment>
<dbReference type="Proteomes" id="UP000265489">
    <property type="component" value="Unassembled WGS sequence"/>
</dbReference>
<proteinExistence type="predicted"/>
<name>A0A395W4Q4_9FIRM</name>
<reference evidence="1 2" key="1">
    <citation type="submission" date="2018-08" db="EMBL/GenBank/DDBJ databases">
        <title>A genome reference for cultivated species of the human gut microbiota.</title>
        <authorList>
            <person name="Zou Y."/>
            <person name="Xue W."/>
            <person name="Luo G."/>
        </authorList>
    </citation>
    <scope>NUCLEOTIDE SEQUENCE [LARGE SCALE GENOMIC DNA]</scope>
    <source>
        <strain evidence="1 2">AF15-20</strain>
    </source>
</reference>
<dbReference type="GO" id="GO:0016853">
    <property type="term" value="F:isomerase activity"/>
    <property type="evidence" value="ECO:0007669"/>
    <property type="project" value="UniProtKB-KW"/>
</dbReference>
<keyword evidence="1" id="KW-0413">Isomerase</keyword>
<gene>
    <name evidence="1" type="ORF">DWW32_13055</name>
</gene>
<evidence type="ECO:0000313" key="1">
    <source>
        <dbReference type="EMBL" id="RGU88457.1"/>
    </source>
</evidence>
<evidence type="ECO:0000313" key="2">
    <source>
        <dbReference type="Proteomes" id="UP000265489"/>
    </source>
</evidence>
<protein>
    <submittedName>
        <fullName evidence="1">Sugar phosphate isomerase/epimerase</fullName>
    </submittedName>
</protein>
<dbReference type="AlphaFoldDB" id="A0A395W4Q4"/>
<organism evidence="1 2">
    <name type="scientific">Holdemanella biformis</name>
    <dbReference type="NCBI Taxonomy" id="1735"/>
    <lineage>
        <taxon>Bacteria</taxon>
        <taxon>Bacillati</taxon>
        <taxon>Bacillota</taxon>
        <taxon>Erysipelotrichia</taxon>
        <taxon>Erysipelotrichales</taxon>
        <taxon>Erysipelotrichaceae</taxon>
        <taxon>Holdemanella</taxon>
    </lineage>
</organism>
<sequence length="48" mass="5593">KQDLLDLEANGYHGYLSLETATSRYYEKPWVAEQTTLKAFEKLGKEEK</sequence>
<dbReference type="EMBL" id="QRYQ01000050">
    <property type="protein sequence ID" value="RGU88457.1"/>
    <property type="molecule type" value="Genomic_DNA"/>
</dbReference>
<accession>A0A395W4Q4</accession>